<keyword evidence="4" id="KW-1185">Reference proteome</keyword>
<protein>
    <submittedName>
        <fullName evidence="3">Phage shock protein A</fullName>
    </submittedName>
</protein>
<dbReference type="PANTHER" id="PTHR31088">
    <property type="entry name" value="MEMBRANE-ASSOCIATED PROTEIN VIPP1, CHLOROPLASTIC"/>
    <property type="match status" value="1"/>
</dbReference>
<dbReference type="AlphaFoldDB" id="A0A916JTD9"/>
<keyword evidence="2" id="KW-0175">Coiled coil</keyword>
<proteinExistence type="inferred from homology"/>
<dbReference type="InterPro" id="IPR007157">
    <property type="entry name" value="PspA_VIPP1"/>
</dbReference>
<dbReference type="Proteomes" id="UP000693996">
    <property type="component" value="Chromosome"/>
</dbReference>
<dbReference type="EMBL" id="OU343031">
    <property type="protein sequence ID" value="CAG7601865.1"/>
    <property type="molecule type" value="Genomic_DNA"/>
</dbReference>
<dbReference type="Pfam" id="PF04012">
    <property type="entry name" value="PspA_IM30"/>
    <property type="match status" value="1"/>
</dbReference>
<feature type="coiled-coil region" evidence="2">
    <location>
        <begin position="118"/>
        <end position="161"/>
    </location>
</feature>
<feature type="coiled-coil region" evidence="2">
    <location>
        <begin position="36"/>
        <end position="70"/>
    </location>
</feature>
<comment type="similarity">
    <text evidence="1">Belongs to the PspA/Vipp/IM30 family.</text>
</comment>
<evidence type="ECO:0000313" key="4">
    <source>
        <dbReference type="Proteomes" id="UP000693996"/>
    </source>
</evidence>
<gene>
    <name evidence="3" type="ORF">MYVALT_F_02780</name>
</gene>
<name>A0A916JTD9_9BURK</name>
<dbReference type="PANTHER" id="PTHR31088:SF6">
    <property type="entry name" value="PHAGE SHOCK PROTEIN A"/>
    <property type="match status" value="1"/>
</dbReference>
<organism evidence="3 4">
    <name type="scientific">Candidatus Vallotiella hemipterorum</name>
    <dbReference type="NCBI Taxonomy" id="1177213"/>
    <lineage>
        <taxon>Bacteria</taxon>
        <taxon>Pseudomonadati</taxon>
        <taxon>Pseudomonadota</taxon>
        <taxon>Betaproteobacteria</taxon>
        <taxon>Burkholderiales</taxon>
        <taxon>Burkholderiaceae</taxon>
        <taxon>Candidatus Vallotiella</taxon>
    </lineage>
</organism>
<accession>A0A916JTD9</accession>
<dbReference type="KEGG" id="vtr:MYVALT_F_02780"/>
<evidence type="ECO:0000256" key="2">
    <source>
        <dbReference type="SAM" id="Coils"/>
    </source>
</evidence>
<sequence>MDVVQLVEEFMSILNIILRKLKGLLNDAAESAQDPASDARQIVRELDESIAKAEDSLIEIEAQVAMQRSKHDIADNKVEKYGDGAKRALQAGDEALTREALNAQIHAKAERDMIAKELEALEPSIEKLKKQINEMHKRRNNLNARSKILQAEQQIAKAKNTAATALGGIGGQNLVKDFQELEDKVALQNARSDSRLNSANERSGKLLDDKLATLSKDSSVDDHLDALKKQISKTIEL</sequence>
<evidence type="ECO:0000256" key="1">
    <source>
        <dbReference type="ARBA" id="ARBA00043985"/>
    </source>
</evidence>
<evidence type="ECO:0000313" key="3">
    <source>
        <dbReference type="EMBL" id="CAG7601865.1"/>
    </source>
</evidence>
<reference evidence="3" key="1">
    <citation type="submission" date="2021-06" db="EMBL/GenBank/DDBJ databases">
        <authorList>
            <person name="Szabo G."/>
        </authorList>
    </citation>
    <scope>NUCLEOTIDE SEQUENCE</scope>
    <source>
        <strain evidence="3">MYVALT</strain>
    </source>
</reference>